<keyword evidence="4" id="KW-1185">Reference proteome</keyword>
<accession>A0A2T7SPW2</accession>
<dbReference type="RefSeq" id="WP_030354646.1">
    <property type="nucleotide sequence ID" value="NZ_AZSP01000376.1"/>
</dbReference>
<dbReference type="InterPro" id="IPR013767">
    <property type="entry name" value="PAS_fold"/>
</dbReference>
<dbReference type="InterPro" id="IPR035965">
    <property type="entry name" value="PAS-like_dom_sf"/>
</dbReference>
<dbReference type="NCBIfam" id="TIGR00229">
    <property type="entry name" value="sensory_box"/>
    <property type="match status" value="1"/>
</dbReference>
<dbReference type="SUPFAM" id="SSF55785">
    <property type="entry name" value="PYP-like sensor domain (PAS domain)"/>
    <property type="match status" value="1"/>
</dbReference>
<gene>
    <name evidence="3" type="ORF">Y717_09145</name>
</gene>
<dbReference type="PANTHER" id="PTHR44757">
    <property type="entry name" value="DIGUANYLATE CYCLASE DGCP"/>
    <property type="match status" value="1"/>
</dbReference>
<dbReference type="Pfam" id="PF00989">
    <property type="entry name" value="PAS"/>
    <property type="match status" value="1"/>
</dbReference>
<name>A0A2T7SPW2_9ACTN</name>
<dbReference type="PROSITE" id="PS50112">
    <property type="entry name" value="PAS"/>
    <property type="match status" value="1"/>
</dbReference>
<dbReference type="Gene3D" id="3.30.450.20">
    <property type="entry name" value="PAS domain"/>
    <property type="match status" value="1"/>
</dbReference>
<evidence type="ECO:0000259" key="1">
    <source>
        <dbReference type="PROSITE" id="PS50112"/>
    </source>
</evidence>
<dbReference type="Proteomes" id="UP000245992">
    <property type="component" value="Unassembled WGS sequence"/>
</dbReference>
<feature type="domain" description="PAC" evidence="2">
    <location>
        <begin position="78"/>
        <end position="135"/>
    </location>
</feature>
<dbReference type="InterPro" id="IPR052155">
    <property type="entry name" value="Biofilm_reg_signaling"/>
</dbReference>
<protein>
    <submittedName>
        <fullName evidence="3">PAS sensor protein</fullName>
    </submittedName>
</protein>
<evidence type="ECO:0000313" key="4">
    <source>
        <dbReference type="Proteomes" id="UP000245992"/>
    </source>
</evidence>
<dbReference type="PANTHER" id="PTHR44757:SF2">
    <property type="entry name" value="BIOFILM ARCHITECTURE MAINTENANCE PROTEIN MBAA"/>
    <property type="match status" value="1"/>
</dbReference>
<reference evidence="3 4" key="1">
    <citation type="submission" date="2013-12" db="EMBL/GenBank/DDBJ databases">
        <title>Annotated genome of Streptomyces scopuliridis.</title>
        <authorList>
            <person name="Olson J.B."/>
        </authorList>
    </citation>
    <scope>NUCLEOTIDE SEQUENCE [LARGE SCALE GENOMIC DNA]</scope>
    <source>
        <strain evidence="3 4">RB72</strain>
    </source>
</reference>
<dbReference type="GO" id="GO:0006355">
    <property type="term" value="P:regulation of DNA-templated transcription"/>
    <property type="evidence" value="ECO:0007669"/>
    <property type="project" value="InterPro"/>
</dbReference>
<dbReference type="AlphaFoldDB" id="A0A2T7SPW2"/>
<organism evidence="3 4">
    <name type="scientific">Streptomyces scopuliridis RB72</name>
    <dbReference type="NCBI Taxonomy" id="1440053"/>
    <lineage>
        <taxon>Bacteria</taxon>
        <taxon>Bacillati</taxon>
        <taxon>Actinomycetota</taxon>
        <taxon>Actinomycetes</taxon>
        <taxon>Kitasatosporales</taxon>
        <taxon>Streptomycetaceae</taxon>
        <taxon>Streptomyces</taxon>
    </lineage>
</organism>
<dbReference type="CDD" id="cd00130">
    <property type="entry name" value="PAS"/>
    <property type="match status" value="1"/>
</dbReference>
<comment type="caution">
    <text evidence="3">The sequence shown here is derived from an EMBL/GenBank/DDBJ whole genome shotgun (WGS) entry which is preliminary data.</text>
</comment>
<dbReference type="InterPro" id="IPR000014">
    <property type="entry name" value="PAS"/>
</dbReference>
<dbReference type="PROSITE" id="PS50113">
    <property type="entry name" value="PAC"/>
    <property type="match status" value="1"/>
</dbReference>
<dbReference type="STRING" id="1440053.GCA_000718095_05698"/>
<dbReference type="EMBL" id="AZSP01000376">
    <property type="protein sequence ID" value="PVE04875.1"/>
    <property type="molecule type" value="Genomic_DNA"/>
</dbReference>
<feature type="domain" description="PAS" evidence="1">
    <location>
        <begin position="16"/>
        <end position="58"/>
    </location>
</feature>
<dbReference type="GeneID" id="95545728"/>
<evidence type="ECO:0000259" key="2">
    <source>
        <dbReference type="PROSITE" id="PS50113"/>
    </source>
</evidence>
<proteinExistence type="predicted"/>
<dbReference type="SMART" id="SM00091">
    <property type="entry name" value="PAS"/>
    <property type="match status" value="1"/>
</dbReference>
<dbReference type="InterPro" id="IPR000700">
    <property type="entry name" value="PAS-assoc_C"/>
</dbReference>
<dbReference type="OrthoDB" id="3687827at2"/>
<evidence type="ECO:0000313" key="3">
    <source>
        <dbReference type="EMBL" id="PVE04875.1"/>
    </source>
</evidence>
<sequence length="147" mass="15881">MGDLDPVVILAMAARAPDGLVIVDREGLIRYWNRGAERIFGYSAAEVTGRDLDVIIPEKHRQRHTDGFVAAMAAGTSRYGDNDLLAVPALTADGSTISIEFSVVLLTDSEGNASHVGAVIRDVTARRAQEKEVRRRLLEATPNHSAS</sequence>